<feature type="binding site" evidence="12">
    <location>
        <position position="67"/>
    </location>
    <ligand>
        <name>substrate</name>
    </ligand>
</feature>
<feature type="binding site" evidence="12">
    <location>
        <begin position="121"/>
        <end position="123"/>
    </location>
    <ligand>
        <name>substrate</name>
    </ligand>
</feature>
<evidence type="ECO:0000256" key="9">
    <source>
        <dbReference type="ARBA" id="ARBA00023004"/>
    </source>
</evidence>
<keyword evidence="9 13" id="KW-0408">Iron</keyword>
<evidence type="ECO:0000256" key="5">
    <source>
        <dbReference type="ARBA" id="ARBA00019269"/>
    </source>
</evidence>
<keyword evidence="7 13" id="KW-0479">Metal-binding</keyword>
<comment type="cofactor">
    <cofactor evidence="13 14">
        <name>Fe cation</name>
        <dbReference type="ChEBI" id="CHEBI:24875"/>
    </cofactor>
    <text evidence="13 14">Binds 2 iron ions per subunit.</text>
</comment>
<dbReference type="GO" id="GO:0019310">
    <property type="term" value="P:inositol catabolic process"/>
    <property type="evidence" value="ECO:0007669"/>
    <property type="project" value="UniProtKB-UniRule"/>
</dbReference>
<dbReference type="Proteomes" id="UP001355207">
    <property type="component" value="Chromosome 8"/>
</dbReference>
<evidence type="ECO:0000256" key="11">
    <source>
        <dbReference type="ARBA" id="ARBA00048271"/>
    </source>
</evidence>
<dbReference type="Gene3D" id="1.10.3210.10">
    <property type="entry name" value="Hypothetical protein af1432"/>
    <property type="match status" value="1"/>
</dbReference>
<feature type="binding site" evidence="13">
    <location>
        <position position="159"/>
    </location>
    <ligand>
        <name>Fe cation</name>
        <dbReference type="ChEBI" id="CHEBI:24875"/>
        <label>1</label>
    </ligand>
</feature>
<evidence type="ECO:0000256" key="14">
    <source>
        <dbReference type="RuleBase" id="RU367039"/>
    </source>
</evidence>
<evidence type="ECO:0000256" key="6">
    <source>
        <dbReference type="ARBA" id="ARBA00022490"/>
    </source>
</evidence>
<dbReference type="PANTHER" id="PTHR12588">
    <property type="entry name" value="MYOINOSITOL OXYGENASE"/>
    <property type="match status" value="1"/>
</dbReference>
<dbReference type="InterPro" id="IPR007828">
    <property type="entry name" value="Inositol_oxygenase"/>
</dbReference>
<dbReference type="GeneID" id="91097061"/>
<evidence type="ECO:0000256" key="10">
    <source>
        <dbReference type="ARBA" id="ARBA00029668"/>
    </source>
</evidence>
<comment type="subcellular location">
    <subcellularLocation>
        <location evidence="1 14">Cytoplasm</location>
    </subcellularLocation>
</comment>
<feature type="binding site" evidence="13">
    <location>
        <position position="134"/>
    </location>
    <ligand>
        <name>Fe cation</name>
        <dbReference type="ChEBI" id="CHEBI:24875"/>
        <label>1</label>
    </ligand>
</feature>
<evidence type="ECO:0000256" key="7">
    <source>
        <dbReference type="ARBA" id="ARBA00022723"/>
    </source>
</evidence>
<comment type="similarity">
    <text evidence="3 14">Belongs to the myo-inositol oxygenase family.</text>
</comment>
<evidence type="ECO:0000313" key="15">
    <source>
        <dbReference type="EMBL" id="WWC91446.1"/>
    </source>
</evidence>
<dbReference type="GO" id="GO:0005506">
    <property type="term" value="F:iron ion binding"/>
    <property type="evidence" value="ECO:0007669"/>
    <property type="project" value="InterPro"/>
</dbReference>
<feature type="binding site" evidence="13">
    <location>
        <position position="158"/>
    </location>
    <ligand>
        <name>Fe cation</name>
        <dbReference type="ChEBI" id="CHEBI:24875"/>
        <label>1</label>
    </ligand>
</feature>
<keyword evidence="16" id="KW-1185">Reference proteome</keyword>
<keyword evidence="8 14" id="KW-0560">Oxidoreductase</keyword>
<evidence type="ECO:0000256" key="2">
    <source>
        <dbReference type="ARBA" id="ARBA00005167"/>
    </source>
</evidence>
<dbReference type="SUPFAM" id="SSF109604">
    <property type="entry name" value="HD-domain/PDEase-like"/>
    <property type="match status" value="1"/>
</dbReference>
<organism evidence="15 16">
    <name type="scientific">Kwoniella dendrophila CBS 6074</name>
    <dbReference type="NCBI Taxonomy" id="1295534"/>
    <lineage>
        <taxon>Eukaryota</taxon>
        <taxon>Fungi</taxon>
        <taxon>Dikarya</taxon>
        <taxon>Basidiomycota</taxon>
        <taxon>Agaricomycotina</taxon>
        <taxon>Tremellomycetes</taxon>
        <taxon>Tremellales</taxon>
        <taxon>Cryptococcaceae</taxon>
        <taxon>Kwoniella</taxon>
    </lineage>
</organism>
<evidence type="ECO:0000256" key="1">
    <source>
        <dbReference type="ARBA" id="ARBA00004496"/>
    </source>
</evidence>
<feature type="binding site" evidence="13">
    <location>
        <position position="232"/>
    </location>
    <ligand>
        <name>Fe cation</name>
        <dbReference type="ChEBI" id="CHEBI:24875"/>
        <label>1</label>
    </ligand>
</feature>
<dbReference type="PANTHER" id="PTHR12588:SF0">
    <property type="entry name" value="INOSITOL OXYGENASE"/>
    <property type="match status" value="1"/>
</dbReference>
<name>A0AAX4K1I9_9TREE</name>
<dbReference type="Pfam" id="PF05153">
    <property type="entry name" value="MIOX"/>
    <property type="match status" value="1"/>
</dbReference>
<evidence type="ECO:0000256" key="3">
    <source>
        <dbReference type="ARBA" id="ARBA00005286"/>
    </source>
</evidence>
<sequence>MVHAPEITEQIKFRAKQMDEISDQIDEVNLLNLKKVAKAEKEKTLLVQEDFQDKSKFDSEKDKTAFRQYENACDRVKNFYLEQHTKQTLEYNLRVRKEFKETVRARMGIWEALELLNTLIDESDPDTSVPQIIHALQAAEAARKDGKPEWFQLTCLIHDLGKLLCFFGFGQKGQWDVVGDTFIIGCKYSKEIIYGPESFSKNPDFTNENLQSEYGIYKPHCGLENVLISFGHDEYLYQVCKAQSTLPKEGLWMIRYHSFYPWHKAGSNAYRHLMNEEDEQALKAVRAFNPYDLYSKSDAPPNVEELKGYYQGLIKKYFPNELDW</sequence>
<dbReference type="GO" id="GO:0005737">
    <property type="term" value="C:cytoplasm"/>
    <property type="evidence" value="ECO:0007669"/>
    <property type="project" value="UniProtKB-SubCell"/>
</dbReference>
<accession>A0AAX4K1I9</accession>
<feature type="binding site" evidence="12">
    <location>
        <position position="162"/>
    </location>
    <ligand>
        <name>substrate</name>
    </ligand>
</feature>
<keyword evidence="6 14" id="KW-0963">Cytoplasm</keyword>
<gene>
    <name evidence="15" type="ORF">L201_006392</name>
</gene>
<evidence type="ECO:0000256" key="8">
    <source>
        <dbReference type="ARBA" id="ARBA00023002"/>
    </source>
</evidence>
<feature type="binding site" evidence="12">
    <location>
        <begin position="257"/>
        <end position="258"/>
    </location>
    <ligand>
        <name>substrate</name>
    </ligand>
</feature>
<reference evidence="15 16" key="1">
    <citation type="submission" date="2024-01" db="EMBL/GenBank/DDBJ databases">
        <title>Comparative genomics of Cryptococcus and Kwoniella reveals pathogenesis evolution and contrasting modes of karyotype evolution via chromosome fusion or intercentromeric recombination.</title>
        <authorList>
            <person name="Coelho M.A."/>
            <person name="David-Palma M."/>
            <person name="Shea T."/>
            <person name="Bowers K."/>
            <person name="McGinley-Smith S."/>
            <person name="Mohammad A.W."/>
            <person name="Gnirke A."/>
            <person name="Yurkov A.M."/>
            <person name="Nowrousian M."/>
            <person name="Sun S."/>
            <person name="Cuomo C.A."/>
            <person name="Heitman J."/>
        </authorList>
    </citation>
    <scope>NUCLEOTIDE SEQUENCE [LARGE SCALE GENOMIC DNA]</scope>
    <source>
        <strain evidence="15 16">CBS 6074</strain>
    </source>
</reference>
<dbReference type="AlphaFoldDB" id="A0AAX4K1I9"/>
<evidence type="ECO:0000256" key="12">
    <source>
        <dbReference type="PIRSR" id="PIRSR607828-1"/>
    </source>
</evidence>
<evidence type="ECO:0000313" key="16">
    <source>
        <dbReference type="Proteomes" id="UP001355207"/>
    </source>
</evidence>
<dbReference type="GO" id="GO:0050113">
    <property type="term" value="F:inositol oxygenase activity"/>
    <property type="evidence" value="ECO:0007669"/>
    <property type="project" value="UniProtKB-UniRule"/>
</dbReference>
<feature type="binding site" evidence="13">
    <location>
        <position position="257"/>
    </location>
    <ligand>
        <name>Fe cation</name>
        <dbReference type="ChEBI" id="CHEBI:24875"/>
        <label>1</label>
    </ligand>
</feature>
<feature type="binding site" evidence="13">
    <location>
        <position position="292"/>
    </location>
    <ligand>
        <name>Fe cation</name>
        <dbReference type="ChEBI" id="CHEBI:24875"/>
        <label>1</label>
    </ligand>
</feature>
<dbReference type="EMBL" id="CP144105">
    <property type="protein sequence ID" value="WWC91446.1"/>
    <property type="molecule type" value="Genomic_DNA"/>
</dbReference>
<comment type="pathway">
    <text evidence="2 14">Polyol metabolism; myo-inositol degradation into D-glucuronate; D-glucuronate from myo-inositol: step 1/1.</text>
</comment>
<protein>
    <recommendedName>
        <fullName evidence="5 14">Inositol oxygenase</fullName>
        <ecNumber evidence="4 14">1.13.99.1</ecNumber>
    </recommendedName>
    <alternativeName>
        <fullName evidence="10 14">Myo-inositol oxygenase</fullName>
    </alternativeName>
</protein>
<feature type="binding site" evidence="12">
    <location>
        <begin position="179"/>
        <end position="180"/>
    </location>
    <ligand>
        <name>substrate</name>
    </ligand>
</feature>
<proteinExistence type="inferred from homology"/>
<evidence type="ECO:0000256" key="4">
    <source>
        <dbReference type="ARBA" id="ARBA00011919"/>
    </source>
</evidence>
<dbReference type="RefSeq" id="XP_066078208.1">
    <property type="nucleotide sequence ID" value="XM_066222111.1"/>
</dbReference>
<dbReference type="EC" id="1.13.99.1" evidence="4 14"/>
<comment type="catalytic activity">
    <reaction evidence="11 14">
        <text>myo-inositol + O2 = D-glucuronate + H2O + H(+)</text>
        <dbReference type="Rhea" id="RHEA:23696"/>
        <dbReference type="ChEBI" id="CHEBI:15377"/>
        <dbReference type="ChEBI" id="CHEBI:15378"/>
        <dbReference type="ChEBI" id="CHEBI:15379"/>
        <dbReference type="ChEBI" id="CHEBI:17268"/>
        <dbReference type="ChEBI" id="CHEBI:58720"/>
        <dbReference type="EC" id="1.13.99.1"/>
    </reaction>
</comment>
<evidence type="ECO:0000256" key="13">
    <source>
        <dbReference type="PIRSR" id="PIRSR607828-2"/>
    </source>
</evidence>